<dbReference type="GO" id="GO:0005524">
    <property type="term" value="F:ATP binding"/>
    <property type="evidence" value="ECO:0007669"/>
    <property type="project" value="UniProtKB-KW"/>
</dbReference>
<protein>
    <submittedName>
        <fullName evidence="4">ATP-binding protein</fullName>
    </submittedName>
</protein>
<keyword evidence="5" id="KW-1185">Reference proteome</keyword>
<feature type="domain" description="Histidine kinase/HSP90-like ATPase" evidence="3">
    <location>
        <begin position="40"/>
        <end position="146"/>
    </location>
</feature>
<dbReference type="EMBL" id="JANFNG010000005">
    <property type="protein sequence ID" value="MCQ4080852.1"/>
    <property type="molecule type" value="Genomic_DNA"/>
</dbReference>
<dbReference type="InterPro" id="IPR036890">
    <property type="entry name" value="HATPase_C_sf"/>
</dbReference>
<dbReference type="CDD" id="cd16936">
    <property type="entry name" value="HATPase_RsbW-like"/>
    <property type="match status" value="1"/>
</dbReference>
<keyword evidence="4" id="KW-0547">Nucleotide-binding</keyword>
<evidence type="ECO:0000256" key="1">
    <source>
        <dbReference type="ARBA" id="ARBA00022527"/>
    </source>
</evidence>
<dbReference type="Pfam" id="PF13581">
    <property type="entry name" value="HATPase_c_2"/>
    <property type="match status" value="1"/>
</dbReference>
<name>A0ABT1PT54_9ACTN</name>
<comment type="caution">
    <text evidence="4">The sequence shown here is derived from an EMBL/GenBank/DDBJ whole genome shotgun (WGS) entry which is preliminary data.</text>
</comment>
<dbReference type="InterPro" id="IPR050267">
    <property type="entry name" value="Anti-sigma-factor_SerPK"/>
</dbReference>
<keyword evidence="1" id="KW-0723">Serine/threonine-protein kinase</keyword>
<reference evidence="4" key="1">
    <citation type="submission" date="2022-06" db="EMBL/GenBank/DDBJ databases">
        <title>Draft genome sequence of Streptomyces sp. RB6PN25 isolated from peat swamp forest in Thailand.</title>
        <authorList>
            <person name="Duangmal K."/>
            <person name="Klaysubun C."/>
        </authorList>
    </citation>
    <scope>NUCLEOTIDE SEQUENCE</scope>
    <source>
        <strain evidence="4">RB6PN25</strain>
    </source>
</reference>
<gene>
    <name evidence="4" type="ORF">NGB36_09615</name>
</gene>
<accession>A0ABT1PT54</accession>
<evidence type="ECO:0000313" key="4">
    <source>
        <dbReference type="EMBL" id="MCQ4080852.1"/>
    </source>
</evidence>
<keyword evidence="1" id="KW-0418">Kinase</keyword>
<dbReference type="Gene3D" id="3.30.565.10">
    <property type="entry name" value="Histidine kinase-like ATPase, C-terminal domain"/>
    <property type="match status" value="1"/>
</dbReference>
<dbReference type="SUPFAM" id="SSF55874">
    <property type="entry name" value="ATPase domain of HSP90 chaperone/DNA topoisomerase II/histidine kinase"/>
    <property type="match status" value="1"/>
</dbReference>
<keyword evidence="1" id="KW-0808">Transferase</keyword>
<evidence type="ECO:0000259" key="3">
    <source>
        <dbReference type="Pfam" id="PF13581"/>
    </source>
</evidence>
<dbReference type="PANTHER" id="PTHR35526:SF3">
    <property type="entry name" value="ANTI-SIGMA-F FACTOR RSBW"/>
    <property type="match status" value="1"/>
</dbReference>
<dbReference type="Proteomes" id="UP001057702">
    <property type="component" value="Unassembled WGS sequence"/>
</dbReference>
<evidence type="ECO:0000256" key="2">
    <source>
        <dbReference type="SAM" id="MobiDB-lite"/>
    </source>
</evidence>
<dbReference type="RefSeq" id="WP_255919760.1">
    <property type="nucleotide sequence ID" value="NZ_JANFNG010000005.1"/>
</dbReference>
<organism evidence="4 5">
    <name type="scientific">Streptomyces humicola</name>
    <dbReference type="NCBI Taxonomy" id="2953240"/>
    <lineage>
        <taxon>Bacteria</taxon>
        <taxon>Bacillati</taxon>
        <taxon>Actinomycetota</taxon>
        <taxon>Actinomycetes</taxon>
        <taxon>Kitasatosporales</taxon>
        <taxon>Streptomycetaceae</taxon>
        <taxon>Streptomyces</taxon>
    </lineage>
</organism>
<feature type="compositionally biased region" description="Basic and acidic residues" evidence="2">
    <location>
        <begin position="7"/>
        <end position="16"/>
    </location>
</feature>
<feature type="region of interest" description="Disordered" evidence="2">
    <location>
        <begin position="1"/>
        <end position="26"/>
    </location>
</feature>
<proteinExistence type="predicted"/>
<dbReference type="InterPro" id="IPR003594">
    <property type="entry name" value="HATPase_dom"/>
</dbReference>
<evidence type="ECO:0000313" key="5">
    <source>
        <dbReference type="Proteomes" id="UP001057702"/>
    </source>
</evidence>
<sequence>MTSTTAKRAEIRERENPPTSTYEDNGMRYRRLQVRVRRDDPAALSGARATLCEWLRGWALDSVRDTAALLASELITNTLQHSGGSAVLAALPLVDVVRLEVYDSSTRTPRKREADEEATSGRGLMLIEALAESWGVDPSSDGKCVWCEIPIEPR</sequence>
<dbReference type="PANTHER" id="PTHR35526">
    <property type="entry name" value="ANTI-SIGMA-F FACTOR RSBW-RELATED"/>
    <property type="match status" value="1"/>
</dbReference>
<keyword evidence="4" id="KW-0067">ATP-binding</keyword>